<dbReference type="RefSeq" id="WP_194707778.1">
    <property type="nucleotide sequence ID" value="NZ_JADKPN010000010.1"/>
</dbReference>
<dbReference type="InterPro" id="IPR013249">
    <property type="entry name" value="RNA_pol_sigma70_r4_t2"/>
</dbReference>
<comment type="similarity">
    <text evidence="1">Belongs to the sigma-70 factor family. ECF subfamily.</text>
</comment>
<gene>
    <name evidence="8" type="ORF">ISU07_15760</name>
</gene>
<evidence type="ECO:0000313" key="9">
    <source>
        <dbReference type="Proteomes" id="UP000640489"/>
    </source>
</evidence>
<dbReference type="Proteomes" id="UP000640489">
    <property type="component" value="Unassembled WGS sequence"/>
</dbReference>
<keyword evidence="2" id="KW-0805">Transcription regulation</keyword>
<evidence type="ECO:0000256" key="2">
    <source>
        <dbReference type="ARBA" id="ARBA00023015"/>
    </source>
</evidence>
<dbReference type="EMBL" id="JADKPN010000010">
    <property type="protein sequence ID" value="MBF4764588.1"/>
    <property type="molecule type" value="Genomic_DNA"/>
</dbReference>
<dbReference type="InterPro" id="IPR036388">
    <property type="entry name" value="WH-like_DNA-bd_sf"/>
</dbReference>
<organism evidence="8 9">
    <name type="scientific">Nocardioides islandensis</name>
    <dbReference type="NCBI Taxonomy" id="433663"/>
    <lineage>
        <taxon>Bacteria</taxon>
        <taxon>Bacillati</taxon>
        <taxon>Actinomycetota</taxon>
        <taxon>Actinomycetes</taxon>
        <taxon>Propionibacteriales</taxon>
        <taxon>Nocardioidaceae</taxon>
        <taxon>Nocardioides</taxon>
    </lineage>
</organism>
<sequence length="172" mass="19752">MGATDEVGADRGDRYSALYAEHAPRALRFAFLLTGERELAEDLVQDAFIKVMGRFGDLRREEAFATYLRKTIVNLSYGTFRRRRVERQYLSRERRYSGASALTSGPDLDRDDELWSRLEQLPPRQRVALVLRYYEDLSEKQTAAAMGCSLRTVKSLVNRGLVALRAQEAFHE</sequence>
<dbReference type="InterPro" id="IPR039425">
    <property type="entry name" value="RNA_pol_sigma-70-like"/>
</dbReference>
<dbReference type="InterPro" id="IPR007627">
    <property type="entry name" value="RNA_pol_sigma70_r2"/>
</dbReference>
<dbReference type="PANTHER" id="PTHR43133">
    <property type="entry name" value="RNA POLYMERASE ECF-TYPE SIGMA FACTO"/>
    <property type="match status" value="1"/>
</dbReference>
<dbReference type="AlphaFoldDB" id="A0A930VGQ0"/>
<evidence type="ECO:0000313" key="8">
    <source>
        <dbReference type="EMBL" id="MBF4764588.1"/>
    </source>
</evidence>
<keyword evidence="3" id="KW-0731">Sigma factor</keyword>
<evidence type="ECO:0000259" key="7">
    <source>
        <dbReference type="Pfam" id="PF08281"/>
    </source>
</evidence>
<dbReference type="SUPFAM" id="SSF88659">
    <property type="entry name" value="Sigma3 and sigma4 domains of RNA polymerase sigma factors"/>
    <property type="match status" value="1"/>
</dbReference>
<dbReference type="Gene3D" id="1.10.10.10">
    <property type="entry name" value="Winged helix-like DNA-binding domain superfamily/Winged helix DNA-binding domain"/>
    <property type="match status" value="1"/>
</dbReference>
<keyword evidence="5" id="KW-0804">Transcription</keyword>
<dbReference type="GO" id="GO:0003677">
    <property type="term" value="F:DNA binding"/>
    <property type="evidence" value="ECO:0007669"/>
    <property type="project" value="UniProtKB-KW"/>
</dbReference>
<dbReference type="NCBIfam" id="TIGR02937">
    <property type="entry name" value="sigma70-ECF"/>
    <property type="match status" value="1"/>
</dbReference>
<keyword evidence="4" id="KW-0238">DNA-binding</keyword>
<accession>A0A930VGQ0</accession>
<feature type="domain" description="RNA polymerase sigma-70 region 2" evidence="6">
    <location>
        <begin position="18"/>
        <end position="84"/>
    </location>
</feature>
<proteinExistence type="inferred from homology"/>
<evidence type="ECO:0000259" key="6">
    <source>
        <dbReference type="Pfam" id="PF04542"/>
    </source>
</evidence>
<reference evidence="8" key="1">
    <citation type="submission" date="2020-11" db="EMBL/GenBank/DDBJ databases">
        <title>Nocardioides sp. nov., isolated from Soil of Cynanchum wilfordii Hemsley rhizosphere.</title>
        <authorList>
            <person name="Lee J.-S."/>
            <person name="Suh M.K."/>
            <person name="Kim J.-S."/>
        </authorList>
    </citation>
    <scope>NUCLEOTIDE SEQUENCE</scope>
    <source>
        <strain evidence="8">KCTC 19275</strain>
    </source>
</reference>
<protein>
    <submittedName>
        <fullName evidence="8">SigE family RNA polymerase sigma factor</fullName>
    </submittedName>
</protein>
<dbReference type="SUPFAM" id="SSF88946">
    <property type="entry name" value="Sigma2 domain of RNA polymerase sigma factors"/>
    <property type="match status" value="1"/>
</dbReference>
<dbReference type="Pfam" id="PF08281">
    <property type="entry name" value="Sigma70_r4_2"/>
    <property type="match status" value="1"/>
</dbReference>
<dbReference type="Pfam" id="PF04542">
    <property type="entry name" value="Sigma70_r2"/>
    <property type="match status" value="1"/>
</dbReference>
<dbReference type="Gene3D" id="1.10.1740.10">
    <property type="match status" value="1"/>
</dbReference>
<comment type="caution">
    <text evidence="8">The sequence shown here is derived from an EMBL/GenBank/DDBJ whole genome shotgun (WGS) entry which is preliminary data.</text>
</comment>
<evidence type="ECO:0000256" key="4">
    <source>
        <dbReference type="ARBA" id="ARBA00023125"/>
    </source>
</evidence>
<evidence type="ECO:0000256" key="3">
    <source>
        <dbReference type="ARBA" id="ARBA00023082"/>
    </source>
</evidence>
<dbReference type="CDD" id="cd06171">
    <property type="entry name" value="Sigma70_r4"/>
    <property type="match status" value="1"/>
</dbReference>
<dbReference type="InterPro" id="IPR013325">
    <property type="entry name" value="RNA_pol_sigma_r2"/>
</dbReference>
<dbReference type="GO" id="GO:0016987">
    <property type="term" value="F:sigma factor activity"/>
    <property type="evidence" value="ECO:0007669"/>
    <property type="project" value="UniProtKB-KW"/>
</dbReference>
<dbReference type="GO" id="GO:0006352">
    <property type="term" value="P:DNA-templated transcription initiation"/>
    <property type="evidence" value="ECO:0007669"/>
    <property type="project" value="InterPro"/>
</dbReference>
<evidence type="ECO:0000256" key="5">
    <source>
        <dbReference type="ARBA" id="ARBA00023163"/>
    </source>
</evidence>
<feature type="domain" description="RNA polymerase sigma factor 70 region 4 type 2" evidence="7">
    <location>
        <begin position="112"/>
        <end position="164"/>
    </location>
</feature>
<name>A0A930VGQ0_9ACTN</name>
<dbReference type="InterPro" id="IPR013324">
    <property type="entry name" value="RNA_pol_sigma_r3/r4-like"/>
</dbReference>
<evidence type="ECO:0000256" key="1">
    <source>
        <dbReference type="ARBA" id="ARBA00010641"/>
    </source>
</evidence>
<dbReference type="InterPro" id="IPR014284">
    <property type="entry name" value="RNA_pol_sigma-70_dom"/>
</dbReference>
<keyword evidence="9" id="KW-1185">Reference proteome</keyword>
<dbReference type="PANTHER" id="PTHR43133:SF50">
    <property type="entry name" value="ECF RNA POLYMERASE SIGMA FACTOR SIGM"/>
    <property type="match status" value="1"/>
</dbReference>